<accession>A0A927BFZ0</accession>
<evidence type="ECO:0000313" key="1">
    <source>
        <dbReference type="EMBL" id="MBD2769726.1"/>
    </source>
</evidence>
<organism evidence="1 2">
    <name type="scientific">Hymenobacter montanus</name>
    <dbReference type="NCBI Taxonomy" id="2771359"/>
    <lineage>
        <taxon>Bacteria</taxon>
        <taxon>Pseudomonadati</taxon>
        <taxon>Bacteroidota</taxon>
        <taxon>Cytophagia</taxon>
        <taxon>Cytophagales</taxon>
        <taxon>Hymenobacteraceae</taxon>
        <taxon>Hymenobacter</taxon>
    </lineage>
</organism>
<evidence type="ECO:0000313" key="2">
    <source>
        <dbReference type="Proteomes" id="UP000612233"/>
    </source>
</evidence>
<protein>
    <submittedName>
        <fullName evidence="1">Uncharacterized protein</fullName>
    </submittedName>
</protein>
<dbReference type="EMBL" id="JACXAD010000022">
    <property type="protein sequence ID" value="MBD2769726.1"/>
    <property type="molecule type" value="Genomic_DNA"/>
</dbReference>
<dbReference type="Proteomes" id="UP000612233">
    <property type="component" value="Unassembled WGS sequence"/>
</dbReference>
<comment type="caution">
    <text evidence="1">The sequence shown here is derived from an EMBL/GenBank/DDBJ whole genome shotgun (WGS) entry which is preliminary data.</text>
</comment>
<sequence length="119" mass="13160">MVHYFGLSYRPDGTPVALCHNALRMGAKAVFQDNPNGYEWCDSCQNYLTKHRKEAQARAAQAKGKFAAGVTVEVVRGKGLVGLSGKLLEARKDFPGFWMVKLAAEKPFMLSEGQLQVKK</sequence>
<dbReference type="AlphaFoldDB" id="A0A927BFZ0"/>
<reference evidence="1" key="1">
    <citation type="submission" date="2020-09" db="EMBL/GenBank/DDBJ databases">
        <authorList>
            <person name="Kim M.K."/>
        </authorList>
    </citation>
    <scope>NUCLEOTIDE SEQUENCE</scope>
    <source>
        <strain evidence="1">BT664</strain>
    </source>
</reference>
<proteinExistence type="predicted"/>
<name>A0A927BFZ0_9BACT</name>
<gene>
    <name evidence="1" type="ORF">IC235_17690</name>
</gene>
<keyword evidence="2" id="KW-1185">Reference proteome</keyword>